<evidence type="ECO:0000256" key="1">
    <source>
        <dbReference type="SAM" id="Phobius"/>
    </source>
</evidence>
<reference evidence="2" key="1">
    <citation type="submission" date="2024-06" db="EMBL/GenBank/DDBJ databases">
        <title>Complete genome of Salinicola endophyticus HNIBRBA4755.</title>
        <authorList>
            <person name="Shin S.Y."/>
            <person name="Kang H."/>
            <person name="Song J."/>
        </authorList>
    </citation>
    <scope>NUCLEOTIDE SEQUENCE</scope>
    <source>
        <strain evidence="2">HNIBRBA4755</strain>
    </source>
</reference>
<evidence type="ECO:0000313" key="2">
    <source>
        <dbReference type="EMBL" id="XCJ79791.1"/>
    </source>
</evidence>
<feature type="transmembrane region" description="Helical" evidence="1">
    <location>
        <begin position="12"/>
        <end position="33"/>
    </location>
</feature>
<protein>
    <submittedName>
        <fullName evidence="2">Uncharacterized protein</fullName>
    </submittedName>
</protein>
<keyword evidence="1" id="KW-0472">Membrane</keyword>
<gene>
    <name evidence="2" type="ORF">ABV408_01030</name>
</gene>
<sequence>MAVYDEDTARPRMLTLLIGVTLATIVVALWYLLDYYLRESDSEVTWYPPEHGCVLLDGGCQAGLGLDSGLTYSLHEASGRDGLRFEVDVYGLAAKQVYVEFIGRHMNIRSQRFTLTRMPGERERFVGFGDLGLCSGYVEAWRAQVVVVSNHGLKGSWFDFDSAGLADALSRREAKRSADEKDCLWTQTPA</sequence>
<dbReference type="RefSeq" id="WP_353980700.1">
    <property type="nucleotide sequence ID" value="NZ_CP159578.1"/>
</dbReference>
<proteinExistence type="predicted"/>
<keyword evidence="1" id="KW-1133">Transmembrane helix</keyword>
<name>A0AB74UG99_9GAMM</name>
<organism evidence="2">
    <name type="scientific">Salinicola endophyticus</name>
    <dbReference type="NCBI Taxonomy" id="1949083"/>
    <lineage>
        <taxon>Bacteria</taxon>
        <taxon>Pseudomonadati</taxon>
        <taxon>Pseudomonadota</taxon>
        <taxon>Gammaproteobacteria</taxon>
        <taxon>Oceanospirillales</taxon>
        <taxon>Halomonadaceae</taxon>
        <taxon>Salinicola</taxon>
    </lineage>
</organism>
<accession>A0AB74UG99</accession>
<dbReference type="EMBL" id="CP159578">
    <property type="protein sequence ID" value="XCJ79791.1"/>
    <property type="molecule type" value="Genomic_DNA"/>
</dbReference>
<dbReference type="AlphaFoldDB" id="A0AB74UG99"/>
<keyword evidence="1" id="KW-0812">Transmembrane</keyword>